<evidence type="ECO:0000313" key="2">
    <source>
        <dbReference type="Proteomes" id="UP000670475"/>
    </source>
</evidence>
<dbReference type="EMBL" id="JAGIQL010000116">
    <property type="protein sequence ID" value="MBP0460462.1"/>
    <property type="molecule type" value="Genomic_DNA"/>
</dbReference>
<name>A0A940RWS4_9ACTN</name>
<accession>A0A940RWS4</accession>
<keyword evidence="2" id="KW-1185">Reference proteome</keyword>
<gene>
    <name evidence="1" type="ORF">JFN87_23655</name>
</gene>
<organism evidence="1 2">
    <name type="scientific">Streptomyces montanisoli</name>
    <dbReference type="NCBI Taxonomy" id="2798581"/>
    <lineage>
        <taxon>Bacteria</taxon>
        <taxon>Bacillati</taxon>
        <taxon>Actinomycetota</taxon>
        <taxon>Actinomycetes</taxon>
        <taxon>Kitasatosporales</taxon>
        <taxon>Streptomycetaceae</taxon>
        <taxon>Streptomyces</taxon>
    </lineage>
</organism>
<reference evidence="1" key="1">
    <citation type="submission" date="2021-03" db="EMBL/GenBank/DDBJ databases">
        <title>Whole genome sequence of Streptomyces bomunensis MMS17-BM035.</title>
        <authorList>
            <person name="Lee J.H."/>
        </authorList>
    </citation>
    <scope>NUCLEOTIDE SEQUENCE</scope>
    <source>
        <strain evidence="1">MMS17-BM035</strain>
    </source>
</reference>
<evidence type="ECO:0000313" key="1">
    <source>
        <dbReference type="EMBL" id="MBP0460462.1"/>
    </source>
</evidence>
<proteinExistence type="predicted"/>
<dbReference type="Proteomes" id="UP000670475">
    <property type="component" value="Unassembled WGS sequence"/>
</dbReference>
<dbReference type="AlphaFoldDB" id="A0A940RWS4"/>
<dbReference type="RefSeq" id="WP_209343021.1">
    <property type="nucleotide sequence ID" value="NZ_JAGIQL010000116.1"/>
</dbReference>
<comment type="caution">
    <text evidence="1">The sequence shown here is derived from an EMBL/GenBank/DDBJ whole genome shotgun (WGS) entry which is preliminary data.</text>
</comment>
<sequence length="49" mass="5321">MIFPIEDSAGAYCERHSVTLLWRGAPIRVEDLASDTAPPDVTDESPSGF</sequence>
<protein>
    <submittedName>
        <fullName evidence="1">Uncharacterized protein</fullName>
    </submittedName>
</protein>